<dbReference type="InterPro" id="IPR016152">
    <property type="entry name" value="PTrfase/Anion_transptr"/>
</dbReference>
<comment type="caution">
    <text evidence="4">The sequence shown here is derived from an EMBL/GenBank/DDBJ whole genome shotgun (WGS) entry which is preliminary data.</text>
</comment>
<dbReference type="InterPro" id="IPR036388">
    <property type="entry name" value="WH-like_DNA-bd_sf"/>
</dbReference>
<dbReference type="Pfam" id="PF05043">
    <property type="entry name" value="Mga"/>
    <property type="match status" value="1"/>
</dbReference>
<proteinExistence type="predicted"/>
<dbReference type="AlphaFoldDB" id="A0AAJ1I9I1"/>
<evidence type="ECO:0000256" key="2">
    <source>
        <dbReference type="ARBA" id="ARBA00023163"/>
    </source>
</evidence>
<name>A0AAJ1I9I1_9SPIO</name>
<dbReference type="SUPFAM" id="SSF46785">
    <property type="entry name" value="Winged helix' DNA-binding domain"/>
    <property type="match status" value="1"/>
</dbReference>
<sequence length="681" mass="77576">MKDRQKKILRFMLLTEGMLHIEDIAEVFSVGKRTVSRDLDTIEQWLSFRDAGLERKPNQGIRVMTFGRTADELLDIVNTPNNYLESLDAEHRQRLILLYLLFSNCEVKISSIANVFYISDTSVWSDLNQIENRLEGSKLRIERMKGVGIRLSGPESVMRLGFLSVLTEAYSSHTIIPYLYAVREDRGSFLEINQLKFLMNRLNFSENSTEIFNTIAELQNELGYQFTMSSESLLYFYLQLSIHRIKSKALINETGAFGCSPFFAGLGERVLDKLTAGLLDGRLPDSEYCFLGLLMQILEPGDINRINTEELFGGMITEDIVSFTSELISEFGRIDSRQYYLNDQIESKMQIISASLVKRLENGIPFWHGEWGETTEETWNRSVKAGVLSELLKRYFGLEPDPRDIDYILLYFHSMVFNEKDLPDKKVRCLVCCFEGIGLASYLSSILTREISSINIVEATAVFRIKQEYLDANGIELVISTFPIAELDIPVIPVSLPLNREMVVRQIEKAVGDLKTREASVYSESKNLLVENNTGRLSLSNIISFINDFSLVRFSSSNSIDAIIDQLPTRLDEFVTDRSLLSEDFRKREALGPLIVEEWGLKILHCKSTAAVKPVAGVIAFDDETAVRMLYLISPDPCPDLERKMLSTITVSFLENRDFRKSILTGGIEDMKKELLNIYQS</sequence>
<evidence type="ECO:0000313" key="4">
    <source>
        <dbReference type="EMBL" id="MDC7225157.1"/>
    </source>
</evidence>
<feature type="domain" description="Mga helix-turn-helix" evidence="3">
    <location>
        <begin position="89"/>
        <end position="163"/>
    </location>
</feature>
<dbReference type="InterPro" id="IPR036390">
    <property type="entry name" value="WH_DNA-bd_sf"/>
</dbReference>
<keyword evidence="1" id="KW-0805">Transcription regulation</keyword>
<dbReference type="Gene3D" id="1.10.10.10">
    <property type="entry name" value="Winged helix-like DNA-binding domain superfamily/Winged helix DNA-binding domain"/>
    <property type="match status" value="1"/>
</dbReference>
<reference evidence="4 5" key="1">
    <citation type="submission" date="2022-12" db="EMBL/GenBank/DDBJ databases">
        <title>Metagenome assembled genome from gulf of manar.</title>
        <authorList>
            <person name="Kohli P."/>
            <person name="Pk S."/>
            <person name="Venkata Ramana C."/>
            <person name="Sasikala C."/>
        </authorList>
    </citation>
    <scope>NUCLEOTIDE SEQUENCE [LARGE SCALE GENOMIC DNA]</scope>
    <source>
        <strain evidence="4">JB008</strain>
    </source>
</reference>
<dbReference type="PANTHER" id="PTHR30185">
    <property type="entry name" value="CRYPTIC BETA-GLUCOSIDE BGL OPERON ANTITERMINATOR"/>
    <property type="match status" value="1"/>
</dbReference>
<gene>
    <name evidence="4" type="ORF">PQJ61_00170</name>
</gene>
<dbReference type="Proteomes" id="UP001221217">
    <property type="component" value="Unassembled WGS sequence"/>
</dbReference>
<dbReference type="InterPro" id="IPR050661">
    <property type="entry name" value="BglG_antiterminators"/>
</dbReference>
<accession>A0AAJ1I9I1</accession>
<evidence type="ECO:0000256" key="1">
    <source>
        <dbReference type="ARBA" id="ARBA00023015"/>
    </source>
</evidence>
<dbReference type="PANTHER" id="PTHR30185:SF18">
    <property type="entry name" value="TRANSCRIPTIONAL REGULATOR MTLR"/>
    <property type="match status" value="1"/>
</dbReference>
<organism evidence="4 5">
    <name type="scientific">Candidatus Thalassospirochaeta sargassi</name>
    <dbReference type="NCBI Taxonomy" id="3119039"/>
    <lineage>
        <taxon>Bacteria</taxon>
        <taxon>Pseudomonadati</taxon>
        <taxon>Spirochaetota</taxon>
        <taxon>Spirochaetia</taxon>
        <taxon>Spirochaetales</taxon>
        <taxon>Spirochaetaceae</taxon>
        <taxon>Candidatus Thalassospirochaeta</taxon>
    </lineage>
</organism>
<dbReference type="InterPro" id="IPR007737">
    <property type="entry name" value="Mga_HTH"/>
</dbReference>
<dbReference type="SUPFAM" id="SSF55804">
    <property type="entry name" value="Phoshotransferase/anion transport protein"/>
    <property type="match status" value="1"/>
</dbReference>
<protein>
    <submittedName>
        <fullName evidence="4">Helix-turn-helix domain-containing protein</fullName>
    </submittedName>
</protein>
<evidence type="ECO:0000259" key="3">
    <source>
        <dbReference type="Pfam" id="PF05043"/>
    </source>
</evidence>
<keyword evidence="2" id="KW-0804">Transcription</keyword>
<dbReference type="EMBL" id="JAQQAL010000002">
    <property type="protein sequence ID" value="MDC7225157.1"/>
    <property type="molecule type" value="Genomic_DNA"/>
</dbReference>
<evidence type="ECO:0000313" key="5">
    <source>
        <dbReference type="Proteomes" id="UP001221217"/>
    </source>
</evidence>